<feature type="compositionally biased region" description="Basic and acidic residues" evidence="1">
    <location>
        <begin position="244"/>
        <end position="254"/>
    </location>
</feature>
<name>A0A4V5NAP8_9PEZI</name>
<dbReference type="Proteomes" id="UP000310066">
    <property type="component" value="Unassembled WGS sequence"/>
</dbReference>
<feature type="region of interest" description="Disordered" evidence="1">
    <location>
        <begin position="397"/>
        <end position="418"/>
    </location>
</feature>
<organism evidence="2 3">
    <name type="scientific">Friedmanniomyces endolithicus</name>
    <dbReference type="NCBI Taxonomy" id="329885"/>
    <lineage>
        <taxon>Eukaryota</taxon>
        <taxon>Fungi</taxon>
        <taxon>Dikarya</taxon>
        <taxon>Ascomycota</taxon>
        <taxon>Pezizomycotina</taxon>
        <taxon>Dothideomycetes</taxon>
        <taxon>Dothideomycetidae</taxon>
        <taxon>Mycosphaerellales</taxon>
        <taxon>Teratosphaeriaceae</taxon>
        <taxon>Friedmanniomyces</taxon>
    </lineage>
</organism>
<evidence type="ECO:0000313" key="2">
    <source>
        <dbReference type="EMBL" id="TKA44609.1"/>
    </source>
</evidence>
<protein>
    <submittedName>
        <fullName evidence="2">Uncharacterized protein</fullName>
    </submittedName>
</protein>
<feature type="compositionally biased region" description="Polar residues" evidence="1">
    <location>
        <begin position="227"/>
        <end position="241"/>
    </location>
</feature>
<feature type="compositionally biased region" description="Polar residues" evidence="1">
    <location>
        <begin position="196"/>
        <end position="210"/>
    </location>
</feature>
<feature type="compositionally biased region" description="Polar residues" evidence="1">
    <location>
        <begin position="93"/>
        <end position="117"/>
    </location>
</feature>
<feature type="compositionally biased region" description="Polar residues" evidence="1">
    <location>
        <begin position="284"/>
        <end position="306"/>
    </location>
</feature>
<gene>
    <name evidence="2" type="ORF">B0A54_04559</name>
</gene>
<feature type="compositionally biased region" description="Basic and acidic residues" evidence="1">
    <location>
        <begin position="140"/>
        <end position="156"/>
    </location>
</feature>
<proteinExistence type="predicted"/>
<sequence length="714" mass="77638">MHDAQMHKLNAIPAKTKSKDAIDDSAADTKSIKQEPASDVTTRLNRTHSKDEISAKKPFDNPPFDLAARPTRTDMSDETNNIDKKASVEPQPANVTRETTNNVAKKPSNQPTANVTQDKTDNMAKKPPNQPTANVTPEIMAKKPSDEPPADNRTEKTNNIAKKPSAEPQPANITREKADNITKNPSDDPPTDIATEKTSNIAKQTSNNPPSDVPACFDRTDTKDKISNSAADAFSSEQASSGDHPPKRLSKEPPSHVAAHPNRTDTTDRITTSTKEPAKEPPSKINNSVANTSLGEQAVSGSQPSEALSKKPPSDLTASPVRREKINDSTAHALLSQQPSPASHPYKQLSDKLPSDITAIPDHTATEGLSTTEQMVGVPQTSVAADCLPSLRAKVVENKDPVETPHKKNDSGAQPVQRLKTAVSVEDCSNTAVEVSRTKGPSDAEGHPDKSAKEWAALVAYVGVVVQNELRADQPHLELVDVVRRITLKCQMYALFGYDTSKRDVDQSMRELASEIKKQWLRAESTVQARVSLGADSEKQYELREALMGVLLDKSVVDGKDHLVTQLLPGYEDMWRLVLWCFGDRTSVSVLSNSPRKVTEDTAHYRLRHAIPFHLAMTYLLVRTLLYETAVGWKIVGAKPDIEESYGAKFETYSKLRLERLSGGNKAGESSSIDRLPNTESGDGLPVVPGVGIGERDSSKAAPNADGKGDEKKL</sequence>
<dbReference type="EMBL" id="NAJP01000014">
    <property type="protein sequence ID" value="TKA44609.1"/>
    <property type="molecule type" value="Genomic_DNA"/>
</dbReference>
<dbReference type="STRING" id="329885.A0A4V5NAP8"/>
<feature type="compositionally biased region" description="Polar residues" evidence="1">
    <location>
        <begin position="668"/>
        <end position="681"/>
    </location>
</feature>
<reference evidence="2 3" key="1">
    <citation type="submission" date="2017-03" db="EMBL/GenBank/DDBJ databases">
        <title>Genomes of endolithic fungi from Antarctica.</title>
        <authorList>
            <person name="Coleine C."/>
            <person name="Masonjones S."/>
            <person name="Stajich J.E."/>
        </authorList>
    </citation>
    <scope>NUCLEOTIDE SEQUENCE [LARGE SCALE GENOMIC DNA]</scope>
    <source>
        <strain evidence="2 3">CCFEE 5311</strain>
    </source>
</reference>
<dbReference type="OrthoDB" id="10029320at2759"/>
<feature type="region of interest" description="Disordered" evidence="1">
    <location>
        <begin position="1"/>
        <end position="365"/>
    </location>
</feature>
<comment type="caution">
    <text evidence="2">The sequence shown here is derived from an EMBL/GenBank/DDBJ whole genome shotgun (WGS) entry which is preliminary data.</text>
</comment>
<evidence type="ECO:0000313" key="3">
    <source>
        <dbReference type="Proteomes" id="UP000310066"/>
    </source>
</evidence>
<feature type="region of interest" description="Disordered" evidence="1">
    <location>
        <begin position="663"/>
        <end position="714"/>
    </location>
</feature>
<feature type="compositionally biased region" description="Basic and acidic residues" evidence="1">
    <location>
        <begin position="397"/>
        <end position="410"/>
    </location>
</feature>
<accession>A0A4V5NAP8</accession>
<feature type="compositionally biased region" description="Basic and acidic residues" evidence="1">
    <location>
        <begin position="48"/>
        <end position="59"/>
    </location>
</feature>
<evidence type="ECO:0000256" key="1">
    <source>
        <dbReference type="SAM" id="MobiDB-lite"/>
    </source>
</evidence>
<feature type="compositionally biased region" description="Basic and acidic residues" evidence="1">
    <location>
        <begin position="71"/>
        <end position="87"/>
    </location>
</feature>
<dbReference type="AlphaFoldDB" id="A0A4V5NAP8"/>